<dbReference type="InterPro" id="IPR009071">
    <property type="entry name" value="HMG_box_dom"/>
</dbReference>
<dbReference type="InterPro" id="IPR036910">
    <property type="entry name" value="HMG_box_dom_sf"/>
</dbReference>
<dbReference type="SUPFAM" id="SSF47095">
    <property type="entry name" value="HMG-box"/>
    <property type="match status" value="1"/>
</dbReference>
<dbReference type="GO" id="GO:0005634">
    <property type="term" value="C:nucleus"/>
    <property type="evidence" value="ECO:0007669"/>
    <property type="project" value="UniProtKB-UniRule"/>
</dbReference>
<accession>A0A7R9AWJ4</accession>
<dbReference type="CDD" id="cd21980">
    <property type="entry name" value="HMG-box_HMG20"/>
    <property type="match status" value="1"/>
</dbReference>
<evidence type="ECO:0000256" key="1">
    <source>
        <dbReference type="ARBA" id="ARBA00023125"/>
    </source>
</evidence>
<feature type="region of interest" description="Disordered" evidence="5">
    <location>
        <begin position="392"/>
        <end position="430"/>
    </location>
</feature>
<name>A0A7R9AWJ4_TIMSH</name>
<gene>
    <name evidence="7" type="ORF">TSIB3V08_LOCUS5022</name>
</gene>
<dbReference type="AlphaFoldDB" id="A0A7R9AWJ4"/>
<reference evidence="7" key="1">
    <citation type="submission" date="2020-11" db="EMBL/GenBank/DDBJ databases">
        <authorList>
            <person name="Tran Van P."/>
        </authorList>
    </citation>
    <scope>NUCLEOTIDE SEQUENCE</scope>
</reference>
<dbReference type="SMART" id="SM00398">
    <property type="entry name" value="HMG"/>
    <property type="match status" value="1"/>
</dbReference>
<keyword evidence="4" id="KW-0175">Coiled coil</keyword>
<protein>
    <recommendedName>
        <fullName evidence="6">HMG box domain-containing protein</fullName>
    </recommendedName>
</protein>
<evidence type="ECO:0000313" key="7">
    <source>
        <dbReference type="EMBL" id="CAD7260863.1"/>
    </source>
</evidence>
<evidence type="ECO:0000259" key="6">
    <source>
        <dbReference type="PROSITE" id="PS50118"/>
    </source>
</evidence>
<dbReference type="InterPro" id="IPR000467">
    <property type="entry name" value="G_patch_dom"/>
</dbReference>
<evidence type="ECO:0000256" key="3">
    <source>
        <dbReference type="PROSITE-ProRule" id="PRU00267"/>
    </source>
</evidence>
<feature type="coiled-coil region" evidence="4">
    <location>
        <begin position="553"/>
        <end position="601"/>
    </location>
</feature>
<proteinExistence type="predicted"/>
<evidence type="ECO:0000256" key="4">
    <source>
        <dbReference type="SAM" id="Coils"/>
    </source>
</evidence>
<evidence type="ECO:0000256" key="2">
    <source>
        <dbReference type="ARBA" id="ARBA00023242"/>
    </source>
</evidence>
<feature type="region of interest" description="Disordered" evidence="5">
    <location>
        <begin position="514"/>
        <end position="538"/>
    </location>
</feature>
<dbReference type="PANTHER" id="PTHR46040">
    <property type="entry name" value="HIGH MOBILITY GROUP PROTEIN 2"/>
    <property type="match status" value="1"/>
</dbReference>
<evidence type="ECO:0000256" key="5">
    <source>
        <dbReference type="SAM" id="MobiDB-lite"/>
    </source>
</evidence>
<dbReference type="GO" id="GO:0010468">
    <property type="term" value="P:regulation of gene expression"/>
    <property type="evidence" value="ECO:0007669"/>
    <property type="project" value="TreeGrafter"/>
</dbReference>
<feature type="domain" description="HMG box" evidence="6">
    <location>
        <begin position="427"/>
        <end position="495"/>
    </location>
</feature>
<keyword evidence="2 3" id="KW-0539">Nucleus</keyword>
<dbReference type="Pfam" id="PF00505">
    <property type="entry name" value="HMG_box"/>
    <property type="match status" value="1"/>
</dbReference>
<feature type="coiled-coil region" evidence="4">
    <location>
        <begin position="470"/>
        <end position="497"/>
    </location>
</feature>
<dbReference type="Gene3D" id="1.10.30.10">
    <property type="entry name" value="High mobility group box domain"/>
    <property type="match status" value="1"/>
</dbReference>
<dbReference type="EMBL" id="OC001886">
    <property type="protein sequence ID" value="CAD7260863.1"/>
    <property type="molecule type" value="Genomic_DNA"/>
</dbReference>
<dbReference type="Pfam" id="PF01585">
    <property type="entry name" value="G-patch"/>
    <property type="match status" value="1"/>
</dbReference>
<dbReference type="GO" id="GO:0003677">
    <property type="term" value="F:DNA binding"/>
    <property type="evidence" value="ECO:0007669"/>
    <property type="project" value="UniProtKB-UniRule"/>
</dbReference>
<organism evidence="7">
    <name type="scientific">Timema shepardi</name>
    <name type="common">Walking stick</name>
    <dbReference type="NCBI Taxonomy" id="629360"/>
    <lineage>
        <taxon>Eukaryota</taxon>
        <taxon>Metazoa</taxon>
        <taxon>Ecdysozoa</taxon>
        <taxon>Arthropoda</taxon>
        <taxon>Hexapoda</taxon>
        <taxon>Insecta</taxon>
        <taxon>Pterygota</taxon>
        <taxon>Neoptera</taxon>
        <taxon>Polyneoptera</taxon>
        <taxon>Phasmatodea</taxon>
        <taxon>Timematodea</taxon>
        <taxon>Timematoidea</taxon>
        <taxon>Timematidae</taxon>
        <taxon>Timema</taxon>
    </lineage>
</organism>
<dbReference type="InterPro" id="IPR051965">
    <property type="entry name" value="ChromReg_NeuronalGeneExpr"/>
</dbReference>
<feature type="DNA-binding region" description="HMG box" evidence="3">
    <location>
        <begin position="427"/>
        <end position="495"/>
    </location>
</feature>
<dbReference type="PROSITE" id="PS50118">
    <property type="entry name" value="HMG_BOX_2"/>
    <property type="match status" value="1"/>
</dbReference>
<sequence length="674" mass="76006">MTVKLNTTSALANYATEAGKGLGRDENGISEALKPKLKFDKAGVGHSQGEEFTNHWWENVFNIAADNIKISKTKPVARAARHGHKLNGKLARIEAQEKEFLKLITPKELYHETSDIDANKILNQAKNVTDIESINERENLAVGFSDIKIKSKNVTEDPNMAFDKGVRESEIVKKKKPKHKLNLETLGSTDALSVQVLPIILFDMMFADDLIVGGGEEKVEEVKEWNEENGSMSSTSQWLKTNCGLARPDVCLRISGANEKLSTTVISQGEGISHSRTSHTSPYLRDPNIYNGISAHAQAILLEIRTGRLEWYISHKPPKVASSVKKGNKILNRLRYRESYRTEYKELKIVTGLYRAIMEQPGTLVPKDESQTPQITVTENQSAAKSAIIVKTEDDKAPDSGDNGTKARVNFPKGKKRKKSQRDLTAPRQPLTGYVRFLNDRREKVRADNPNLPFPEITKLLASEWSQLPADQKQQYLEAAEQDRERYLKELQAYKQTEAYKIFTQKQIQKKQREEKMAADAAAAAQQDEEPEKDSDLPGFDIPIFTEEFLDHNKGREAELRQLRKSNTDYEQQNAILQKHIENMKAAVDKLEVETSQQRSNNAALQQHLDSMRAILTTNFASIPLPGTNELPTLNNIDSYMTRLHSVLTDTSARERETLLTTVRALVARMDFNA</sequence>
<keyword evidence="1 3" id="KW-0238">DNA-binding</keyword>
<dbReference type="PANTHER" id="PTHR46040:SF3">
    <property type="entry name" value="HIGH MOBILITY GROUP PROTEIN 2"/>
    <property type="match status" value="1"/>
</dbReference>